<dbReference type="PANTHER" id="PTHR45650">
    <property type="entry name" value="GDSL-LIKE LIPASE/ACYLHYDROLASE-RELATED"/>
    <property type="match status" value="1"/>
</dbReference>
<feature type="compositionally biased region" description="Polar residues" evidence="8">
    <location>
        <begin position="1"/>
        <end position="11"/>
    </location>
</feature>
<dbReference type="EMBL" id="LR031572">
    <property type="protein sequence ID" value="VDC82668.1"/>
    <property type="molecule type" value="Genomic_DNA"/>
</dbReference>
<evidence type="ECO:0000256" key="2">
    <source>
        <dbReference type="ARBA" id="ARBA00008668"/>
    </source>
</evidence>
<keyword evidence="4" id="KW-0732">Signal</keyword>
<reference evidence="9" key="1">
    <citation type="submission" date="2018-11" db="EMBL/GenBank/DDBJ databases">
        <authorList>
            <consortium name="Genoscope - CEA"/>
            <person name="William W."/>
        </authorList>
    </citation>
    <scope>NUCLEOTIDE SEQUENCE</scope>
</reference>
<dbReference type="GO" id="GO:0005576">
    <property type="term" value="C:extracellular region"/>
    <property type="evidence" value="ECO:0007669"/>
    <property type="project" value="UniProtKB-SubCell"/>
</dbReference>
<evidence type="ECO:0000256" key="7">
    <source>
        <dbReference type="ARBA" id="ARBA00023098"/>
    </source>
</evidence>
<dbReference type="GO" id="GO:0016042">
    <property type="term" value="P:lipid catabolic process"/>
    <property type="evidence" value="ECO:0007669"/>
    <property type="project" value="UniProtKB-KW"/>
</dbReference>
<feature type="region of interest" description="Disordered" evidence="8">
    <location>
        <begin position="1"/>
        <end position="26"/>
    </location>
</feature>
<proteinExistence type="inferred from homology"/>
<gene>
    <name evidence="9" type="ORF">BRAA03T13886Z</name>
</gene>
<dbReference type="AlphaFoldDB" id="A0A3P6AEC9"/>
<keyword evidence="5" id="KW-0378">Hydrolase</keyword>
<evidence type="ECO:0000256" key="1">
    <source>
        <dbReference type="ARBA" id="ARBA00004613"/>
    </source>
</evidence>
<accession>A0A3P6AEC9</accession>
<organism evidence="9">
    <name type="scientific">Brassica campestris</name>
    <name type="common">Field mustard</name>
    <dbReference type="NCBI Taxonomy" id="3711"/>
    <lineage>
        <taxon>Eukaryota</taxon>
        <taxon>Viridiplantae</taxon>
        <taxon>Streptophyta</taxon>
        <taxon>Embryophyta</taxon>
        <taxon>Tracheophyta</taxon>
        <taxon>Spermatophyta</taxon>
        <taxon>Magnoliopsida</taxon>
        <taxon>eudicotyledons</taxon>
        <taxon>Gunneridae</taxon>
        <taxon>Pentapetalae</taxon>
        <taxon>rosids</taxon>
        <taxon>malvids</taxon>
        <taxon>Brassicales</taxon>
        <taxon>Brassicaceae</taxon>
        <taxon>Brassiceae</taxon>
        <taxon>Brassica</taxon>
    </lineage>
</organism>
<evidence type="ECO:0000256" key="3">
    <source>
        <dbReference type="ARBA" id="ARBA00022525"/>
    </source>
</evidence>
<evidence type="ECO:0000256" key="4">
    <source>
        <dbReference type="ARBA" id="ARBA00022729"/>
    </source>
</evidence>
<evidence type="ECO:0000256" key="6">
    <source>
        <dbReference type="ARBA" id="ARBA00022963"/>
    </source>
</evidence>
<dbReference type="InterPro" id="IPR051238">
    <property type="entry name" value="GDSL_esterase/lipase"/>
</dbReference>
<dbReference type="PANTHER" id="PTHR45650:SF4">
    <property type="entry name" value="GDSL-LIKE LIPASE_ACYLHYDROLASE FAMILY PROTEIN, EXPRESSED"/>
    <property type="match status" value="1"/>
</dbReference>
<keyword evidence="3" id="KW-0964">Secreted</keyword>
<dbReference type="InterPro" id="IPR036514">
    <property type="entry name" value="SGNH_hydro_sf"/>
</dbReference>
<comment type="similarity">
    <text evidence="2">Belongs to the 'GDSL' lipolytic enzyme family.</text>
</comment>
<comment type="subcellular location">
    <subcellularLocation>
        <location evidence="1">Secreted</location>
    </subcellularLocation>
</comment>
<sequence>MAIVSRANSPPNGIGFKPSRGNPTGRFTNGRTIADIVGEKLEQPNYAVPYLAPNASGDVLLNGVNCALCSGGIHSAAGSVFGPNGDRGIGNISRTEFKCGTVQVRFVRFVGLVRI</sequence>
<keyword evidence="7" id="KW-0443">Lipid metabolism</keyword>
<evidence type="ECO:0000313" key="9">
    <source>
        <dbReference type="EMBL" id="VDC82668.1"/>
    </source>
</evidence>
<dbReference type="GO" id="GO:0016787">
    <property type="term" value="F:hydrolase activity"/>
    <property type="evidence" value="ECO:0007669"/>
    <property type="project" value="UniProtKB-KW"/>
</dbReference>
<evidence type="ECO:0000256" key="8">
    <source>
        <dbReference type="SAM" id="MobiDB-lite"/>
    </source>
</evidence>
<protein>
    <submittedName>
        <fullName evidence="9">Uncharacterized protein</fullName>
    </submittedName>
</protein>
<name>A0A3P6AEC9_BRACM</name>
<keyword evidence="6" id="KW-0442">Lipid degradation</keyword>
<dbReference type="Gene3D" id="3.40.50.1110">
    <property type="entry name" value="SGNH hydrolase"/>
    <property type="match status" value="1"/>
</dbReference>
<evidence type="ECO:0000256" key="5">
    <source>
        <dbReference type="ARBA" id="ARBA00022801"/>
    </source>
</evidence>